<sequence>MKRSEFDLAVEEEFGAGYASVVVDDLVLGALDGRTARQALAAGVAPRTVWLAICEATDVPASRRHGAGLRAPRDDA</sequence>
<evidence type="ECO:0000313" key="1">
    <source>
        <dbReference type="EMBL" id="MCP2369258.1"/>
    </source>
</evidence>
<dbReference type="Proteomes" id="UP000199482">
    <property type="component" value="Chromosome I"/>
</dbReference>
<dbReference type="Proteomes" id="UP000893823">
    <property type="component" value="Unassembled WGS sequence"/>
</dbReference>
<evidence type="ECO:0000313" key="4">
    <source>
        <dbReference type="Proteomes" id="UP000893823"/>
    </source>
</evidence>
<dbReference type="RefSeq" id="WP_092670578.1">
    <property type="nucleotide sequence ID" value="NZ_BMDN01000008.1"/>
</dbReference>
<reference evidence="1" key="3">
    <citation type="submission" date="2022-06" db="EMBL/GenBank/DDBJ databases">
        <title>Genomic Encyclopedia of Type Strains, Phase III (KMG-III): the genomes of soil and plant-associated and newly described type strains.</title>
        <authorList>
            <person name="Whitman W."/>
        </authorList>
    </citation>
    <scope>NUCLEOTIDE SEQUENCE</scope>
    <source>
        <strain evidence="1">CPCC 202695</strain>
    </source>
</reference>
<gene>
    <name evidence="1" type="ORF">BCL57_003444</name>
    <name evidence="2" type="ORF">SAMN04489721_1487</name>
</gene>
<dbReference type="EMBL" id="SODL02000008">
    <property type="protein sequence ID" value="MCP2369258.1"/>
    <property type="molecule type" value="Genomic_DNA"/>
</dbReference>
<dbReference type="AlphaFoldDB" id="A0A1H1T062"/>
<dbReference type="EMBL" id="LT629755">
    <property type="protein sequence ID" value="SDS53655.1"/>
    <property type="molecule type" value="Genomic_DNA"/>
</dbReference>
<evidence type="ECO:0000313" key="2">
    <source>
        <dbReference type="EMBL" id="SDS53655.1"/>
    </source>
</evidence>
<dbReference type="InterPro" id="IPR021408">
    <property type="entry name" value="DUF3046"/>
</dbReference>
<organism evidence="2 3">
    <name type="scientific">Agromyces flavus</name>
    <dbReference type="NCBI Taxonomy" id="589382"/>
    <lineage>
        <taxon>Bacteria</taxon>
        <taxon>Bacillati</taxon>
        <taxon>Actinomycetota</taxon>
        <taxon>Actinomycetes</taxon>
        <taxon>Micrococcales</taxon>
        <taxon>Microbacteriaceae</taxon>
        <taxon>Agromyces</taxon>
    </lineage>
</organism>
<evidence type="ECO:0000313" key="3">
    <source>
        <dbReference type="Proteomes" id="UP000199482"/>
    </source>
</evidence>
<proteinExistence type="predicted"/>
<name>A0A1H1T062_9MICO</name>
<protein>
    <recommendedName>
        <fullName evidence="5">DUF3046 domain-containing protein</fullName>
    </recommendedName>
</protein>
<reference evidence="2" key="2">
    <citation type="submission" date="2016-10" db="EMBL/GenBank/DDBJ databases">
        <authorList>
            <person name="de Groot N.N."/>
        </authorList>
    </citation>
    <scope>NUCLEOTIDE SEQUENCE [LARGE SCALE GENOMIC DNA]</scope>
    <source>
        <strain evidence="2">CPCC 202695</strain>
    </source>
</reference>
<reference evidence="3" key="1">
    <citation type="submission" date="2016-10" db="EMBL/GenBank/DDBJ databases">
        <authorList>
            <person name="Varghese N."/>
            <person name="Submissions S."/>
        </authorList>
    </citation>
    <scope>NUCLEOTIDE SEQUENCE [LARGE SCALE GENOMIC DNA]</scope>
    <source>
        <strain evidence="3">CPCC 202695</strain>
    </source>
</reference>
<dbReference type="OrthoDB" id="3215033at2"/>
<evidence type="ECO:0008006" key="5">
    <source>
        <dbReference type="Google" id="ProtNLM"/>
    </source>
</evidence>
<keyword evidence="4" id="KW-1185">Reference proteome</keyword>
<accession>A0A1H1T062</accession>
<dbReference type="Pfam" id="PF11248">
    <property type="entry name" value="DUF3046"/>
    <property type="match status" value="1"/>
</dbReference>
<dbReference type="STRING" id="589382.SAMN04489721_1487"/>